<dbReference type="Proteomes" id="UP000198816">
    <property type="component" value="Unassembled WGS sequence"/>
</dbReference>
<proteinExistence type="predicted"/>
<dbReference type="STRING" id="1058.SAMN05421783_12339"/>
<keyword evidence="1" id="KW-0732">Signal</keyword>
<sequence length="43" mass="4758">MQPMTVRNAVAAVLWPCTQLASAATCTTWPAEVYLLRHAEKLN</sequence>
<keyword evidence="3" id="KW-1185">Reference proteome</keyword>
<reference evidence="3" key="1">
    <citation type="submission" date="2016-10" db="EMBL/GenBank/DDBJ databases">
        <authorList>
            <person name="Varghese N."/>
            <person name="Submissions S."/>
        </authorList>
    </citation>
    <scope>NUCLEOTIDE SEQUENCE [LARGE SCALE GENOMIC DNA]</scope>
    <source>
        <strain evidence="3">DSM 217</strain>
    </source>
</reference>
<evidence type="ECO:0000313" key="2">
    <source>
        <dbReference type="EMBL" id="SDX37987.1"/>
    </source>
</evidence>
<dbReference type="EMBL" id="FNNZ01000023">
    <property type="protein sequence ID" value="SDX37987.1"/>
    <property type="molecule type" value="Genomic_DNA"/>
</dbReference>
<feature type="chain" id="PRO_5011610072" description="Histidine phosphatase family protein" evidence="1">
    <location>
        <begin position="24"/>
        <end position="43"/>
    </location>
</feature>
<name>A0A1H3B7R8_THIRO</name>
<gene>
    <name evidence="2" type="ORF">SAMN05421783_12339</name>
</gene>
<accession>A0A1H3B7R8</accession>
<organism evidence="2 3">
    <name type="scientific">Thiocapsa roseopersicina</name>
    <dbReference type="NCBI Taxonomy" id="1058"/>
    <lineage>
        <taxon>Bacteria</taxon>
        <taxon>Pseudomonadati</taxon>
        <taxon>Pseudomonadota</taxon>
        <taxon>Gammaproteobacteria</taxon>
        <taxon>Chromatiales</taxon>
        <taxon>Chromatiaceae</taxon>
        <taxon>Thiocapsa</taxon>
    </lineage>
</organism>
<evidence type="ECO:0008006" key="4">
    <source>
        <dbReference type="Google" id="ProtNLM"/>
    </source>
</evidence>
<protein>
    <recommendedName>
        <fullName evidence="4">Histidine phosphatase family protein</fullName>
    </recommendedName>
</protein>
<evidence type="ECO:0000313" key="3">
    <source>
        <dbReference type="Proteomes" id="UP000198816"/>
    </source>
</evidence>
<evidence type="ECO:0000256" key="1">
    <source>
        <dbReference type="SAM" id="SignalP"/>
    </source>
</evidence>
<dbReference type="RefSeq" id="WP_281241871.1">
    <property type="nucleotide sequence ID" value="NZ_FNNZ01000023.1"/>
</dbReference>
<feature type="signal peptide" evidence="1">
    <location>
        <begin position="1"/>
        <end position="23"/>
    </location>
</feature>
<dbReference type="AlphaFoldDB" id="A0A1H3B7R8"/>